<dbReference type="InterPro" id="IPR008942">
    <property type="entry name" value="ENTH_VHS"/>
</dbReference>
<dbReference type="Gene3D" id="1.25.40.90">
    <property type="match status" value="1"/>
</dbReference>
<feature type="compositionally biased region" description="Low complexity" evidence="1">
    <location>
        <begin position="498"/>
        <end position="535"/>
    </location>
</feature>
<dbReference type="AlphaFoldDB" id="A0AAV5U1U7"/>
<protein>
    <recommendedName>
        <fullName evidence="2">CID domain-containing protein</fullName>
    </recommendedName>
</protein>
<feature type="compositionally biased region" description="Low complexity" evidence="1">
    <location>
        <begin position="627"/>
        <end position="644"/>
    </location>
</feature>
<dbReference type="EMBL" id="BTSX01000005">
    <property type="protein sequence ID" value="GMT00159.1"/>
    <property type="molecule type" value="Genomic_DNA"/>
</dbReference>
<comment type="caution">
    <text evidence="3">The sequence shown here is derived from an EMBL/GenBank/DDBJ whole genome shotgun (WGS) entry which is preliminary data.</text>
</comment>
<keyword evidence="4" id="KW-1185">Reference proteome</keyword>
<feature type="compositionally biased region" description="Pro residues" evidence="1">
    <location>
        <begin position="362"/>
        <end position="371"/>
    </location>
</feature>
<feature type="compositionally biased region" description="Low complexity" evidence="1">
    <location>
        <begin position="458"/>
        <end position="476"/>
    </location>
</feature>
<dbReference type="Proteomes" id="UP001432027">
    <property type="component" value="Unassembled WGS sequence"/>
</dbReference>
<feature type="region of interest" description="Disordered" evidence="1">
    <location>
        <begin position="352"/>
        <end position="377"/>
    </location>
</feature>
<feature type="region of interest" description="Disordered" evidence="1">
    <location>
        <begin position="457"/>
        <end position="549"/>
    </location>
</feature>
<evidence type="ECO:0000313" key="3">
    <source>
        <dbReference type="EMBL" id="GMT00159.1"/>
    </source>
</evidence>
<sequence>MGLLTPELATKRLQSAQSTQDGIEAISTWMLHHTDSVRMMAECWLNLYRTEGEDRRVVLFYIMNDVVQRAKKKHVDVVCSTFEQPVLTAVCLGRFSEKLRSVMSRCLKLIAECKAFSSAGLDKMNRMISDPNGDTDDGNYEIDVIDLAKKIEAFMQSVVSINKGYEILKRAPQDFEEQIQTRMKDRKEGAVLLKETRTSILRLEKFGEAVANNNKRLYEFVDAIETAKRLFNMQLRDVAVVEDAYVKFGQGVREVQEELEEMVRSGVYPAGSPPRDAPSPSAEDDVFSDGVEQVLNKIRPHDVTDEADMEVDDDEPPLSAHQWEKKTPVAVSSSRPSLVERAAALAAHMGIDPRARSNPVPSSIPPSPIAPSPAKKPSIDSAALHQIYVRAAATLPTLPTLPSLPSVQQTQPVYGGGVAASVSSAAPPSSFSLPPPLFPSNIPPPPPSVVAQFMALHQQQQGAATPAPQAVHTQPPLSMPPSAPPPISPYSAPPPGYPTATAAAPAAQQYMAMQQQQQQPTVQHQNQQQLSHSHFSPPPTRGYSFSGTTGGYEQPVAAAAACSQYGGGNATSQQYGGTQQGYGMEQQTHKKYSTMPEYGRSNSVSGIPLHSPTPGTQSGYFPMQNNPSTPGASTSSGVGAVGTPYTPTAPGLRGRKGSEGGGGGG</sequence>
<feature type="compositionally biased region" description="Polar residues" evidence="1">
    <location>
        <begin position="613"/>
        <end position="626"/>
    </location>
</feature>
<dbReference type="Pfam" id="PF04818">
    <property type="entry name" value="CID"/>
    <property type="match status" value="1"/>
</dbReference>
<dbReference type="SMART" id="SM00582">
    <property type="entry name" value="RPR"/>
    <property type="match status" value="1"/>
</dbReference>
<reference evidence="3" key="1">
    <citation type="submission" date="2023-10" db="EMBL/GenBank/DDBJ databases">
        <title>Genome assembly of Pristionchus species.</title>
        <authorList>
            <person name="Yoshida K."/>
            <person name="Sommer R.J."/>
        </authorList>
    </citation>
    <scope>NUCLEOTIDE SEQUENCE</scope>
    <source>
        <strain evidence="3">RS0144</strain>
    </source>
</reference>
<dbReference type="PROSITE" id="PS51391">
    <property type="entry name" value="CID"/>
    <property type="match status" value="1"/>
</dbReference>
<evidence type="ECO:0000313" key="4">
    <source>
        <dbReference type="Proteomes" id="UP001432027"/>
    </source>
</evidence>
<name>A0AAV5U1U7_9BILA</name>
<gene>
    <name evidence="3" type="ORF">PENTCL1PPCAC_22333</name>
</gene>
<feature type="region of interest" description="Disordered" evidence="1">
    <location>
        <begin position="307"/>
        <end position="336"/>
    </location>
</feature>
<accession>A0AAV5U1U7</accession>
<feature type="compositionally biased region" description="Acidic residues" evidence="1">
    <location>
        <begin position="307"/>
        <end position="316"/>
    </location>
</feature>
<feature type="domain" description="CID" evidence="2">
    <location>
        <begin position="1"/>
        <end position="132"/>
    </location>
</feature>
<dbReference type="InterPro" id="IPR006569">
    <property type="entry name" value="CID_dom"/>
</dbReference>
<organism evidence="3 4">
    <name type="scientific">Pristionchus entomophagus</name>
    <dbReference type="NCBI Taxonomy" id="358040"/>
    <lineage>
        <taxon>Eukaryota</taxon>
        <taxon>Metazoa</taxon>
        <taxon>Ecdysozoa</taxon>
        <taxon>Nematoda</taxon>
        <taxon>Chromadorea</taxon>
        <taxon>Rhabditida</taxon>
        <taxon>Rhabditina</taxon>
        <taxon>Diplogasteromorpha</taxon>
        <taxon>Diplogasteroidea</taxon>
        <taxon>Neodiplogasteridae</taxon>
        <taxon>Pristionchus</taxon>
    </lineage>
</organism>
<proteinExistence type="predicted"/>
<evidence type="ECO:0000256" key="1">
    <source>
        <dbReference type="SAM" id="MobiDB-lite"/>
    </source>
</evidence>
<evidence type="ECO:0000259" key="2">
    <source>
        <dbReference type="PROSITE" id="PS51391"/>
    </source>
</evidence>
<feature type="compositionally biased region" description="Pro residues" evidence="1">
    <location>
        <begin position="477"/>
        <end position="497"/>
    </location>
</feature>
<feature type="region of interest" description="Disordered" evidence="1">
    <location>
        <begin position="608"/>
        <end position="665"/>
    </location>
</feature>
<feature type="non-terminal residue" evidence="3">
    <location>
        <position position="665"/>
    </location>
</feature>